<keyword evidence="12" id="KW-1185">Reference proteome</keyword>
<keyword evidence="3 9" id="KW-1003">Cell membrane</keyword>
<dbReference type="EMBL" id="JACHIL010000001">
    <property type="protein sequence ID" value="MBB5090350.1"/>
    <property type="molecule type" value="Genomic_DNA"/>
</dbReference>
<dbReference type="GO" id="GO:0042158">
    <property type="term" value="P:lipoprotein biosynthetic process"/>
    <property type="evidence" value="ECO:0007669"/>
    <property type="project" value="UniProtKB-UniRule"/>
</dbReference>
<feature type="transmembrane region" description="Helical" evidence="9">
    <location>
        <begin position="211"/>
        <end position="228"/>
    </location>
</feature>
<evidence type="ECO:0000256" key="1">
    <source>
        <dbReference type="ARBA" id="ARBA00004651"/>
    </source>
</evidence>
<protein>
    <recommendedName>
        <fullName evidence="9">Apolipoprotein N-acyltransferase</fullName>
        <shortName evidence="9">ALP N-acyltransferase</shortName>
        <ecNumber evidence="9">2.3.1.269</ecNumber>
    </recommendedName>
</protein>
<dbReference type="Pfam" id="PF00795">
    <property type="entry name" value="CN_hydrolase"/>
    <property type="match status" value="1"/>
</dbReference>
<dbReference type="PROSITE" id="PS50263">
    <property type="entry name" value="CN_HYDROLASE"/>
    <property type="match status" value="1"/>
</dbReference>
<evidence type="ECO:0000259" key="10">
    <source>
        <dbReference type="PROSITE" id="PS50263"/>
    </source>
</evidence>
<evidence type="ECO:0000256" key="6">
    <source>
        <dbReference type="ARBA" id="ARBA00022989"/>
    </source>
</evidence>
<evidence type="ECO:0000256" key="3">
    <source>
        <dbReference type="ARBA" id="ARBA00022475"/>
    </source>
</evidence>
<reference evidence="11 12" key="1">
    <citation type="submission" date="2020-08" db="EMBL/GenBank/DDBJ databases">
        <title>Genomic Encyclopedia of Type Strains, Phase IV (KMG-IV): sequencing the most valuable type-strain genomes for metagenomic binning, comparative biology and taxonomic classification.</title>
        <authorList>
            <person name="Goeker M."/>
        </authorList>
    </citation>
    <scope>NUCLEOTIDE SEQUENCE [LARGE SCALE GENOMIC DNA]</scope>
    <source>
        <strain evidence="11 12">DSM 25620</strain>
    </source>
</reference>
<comment type="caution">
    <text evidence="11">The sequence shown here is derived from an EMBL/GenBank/DDBJ whole genome shotgun (WGS) entry which is preliminary data.</text>
</comment>
<dbReference type="InterPro" id="IPR036526">
    <property type="entry name" value="C-N_Hydrolase_sf"/>
</dbReference>
<keyword evidence="7 9" id="KW-0472">Membrane</keyword>
<dbReference type="InterPro" id="IPR004563">
    <property type="entry name" value="Apolipo_AcylTrfase"/>
</dbReference>
<keyword evidence="6 9" id="KW-1133">Transmembrane helix</keyword>
<feature type="transmembrane region" description="Helical" evidence="9">
    <location>
        <begin position="510"/>
        <end position="527"/>
    </location>
</feature>
<feature type="transmembrane region" description="Helical" evidence="9">
    <location>
        <begin position="179"/>
        <end position="199"/>
    </location>
</feature>
<feature type="transmembrane region" description="Helical" evidence="9">
    <location>
        <begin position="136"/>
        <end position="159"/>
    </location>
</feature>
<comment type="catalytic activity">
    <reaction evidence="9">
        <text>N-terminal S-1,2-diacyl-sn-glyceryl-L-cysteinyl-[lipoprotein] + a glycerophospholipid = N-acyl-S-1,2-diacyl-sn-glyceryl-L-cysteinyl-[lipoprotein] + a 2-acyl-sn-glycero-3-phospholipid + H(+)</text>
        <dbReference type="Rhea" id="RHEA:48228"/>
        <dbReference type="Rhea" id="RHEA-COMP:14681"/>
        <dbReference type="Rhea" id="RHEA-COMP:14684"/>
        <dbReference type="ChEBI" id="CHEBI:15378"/>
        <dbReference type="ChEBI" id="CHEBI:136912"/>
        <dbReference type="ChEBI" id="CHEBI:140656"/>
        <dbReference type="ChEBI" id="CHEBI:140657"/>
        <dbReference type="ChEBI" id="CHEBI:140660"/>
        <dbReference type="EC" id="2.3.1.269"/>
    </reaction>
</comment>
<keyword evidence="4 9" id="KW-0808">Transferase</keyword>
<comment type="subcellular location">
    <subcellularLocation>
        <location evidence="1 9">Cell membrane</location>
        <topology evidence="1 9">Multi-pass membrane protein</topology>
    </subcellularLocation>
</comment>
<feature type="domain" description="CN hydrolase" evidence="10">
    <location>
        <begin position="249"/>
        <end position="495"/>
    </location>
</feature>
<dbReference type="NCBIfam" id="TIGR00546">
    <property type="entry name" value="lnt"/>
    <property type="match status" value="1"/>
</dbReference>
<keyword evidence="11" id="KW-0449">Lipoprotein</keyword>
<dbReference type="InterPro" id="IPR003010">
    <property type="entry name" value="C-N_Hydrolase"/>
</dbReference>
<evidence type="ECO:0000313" key="12">
    <source>
        <dbReference type="Proteomes" id="UP000531231"/>
    </source>
</evidence>
<dbReference type="SUPFAM" id="SSF56317">
    <property type="entry name" value="Carbon-nitrogen hydrolase"/>
    <property type="match status" value="1"/>
</dbReference>
<dbReference type="Pfam" id="PF20154">
    <property type="entry name" value="LNT_N"/>
    <property type="match status" value="1"/>
</dbReference>
<gene>
    <name evidence="9" type="primary">lnt</name>
    <name evidence="11" type="ORF">HNQ68_000862</name>
</gene>
<evidence type="ECO:0000256" key="2">
    <source>
        <dbReference type="ARBA" id="ARBA00010065"/>
    </source>
</evidence>
<accession>A0A7W8AHJ4</accession>
<comment type="function">
    <text evidence="9">Catalyzes the phospholipid dependent N-acylation of the N-terminal cysteine of apolipoprotein, the last step in lipoprotein maturation.</text>
</comment>
<evidence type="ECO:0000256" key="5">
    <source>
        <dbReference type="ARBA" id="ARBA00022692"/>
    </source>
</evidence>
<keyword evidence="5 9" id="KW-0812">Transmembrane</keyword>
<dbReference type="Proteomes" id="UP000531231">
    <property type="component" value="Unassembled WGS sequence"/>
</dbReference>
<evidence type="ECO:0000313" key="11">
    <source>
        <dbReference type="EMBL" id="MBB5090350.1"/>
    </source>
</evidence>
<comment type="similarity">
    <text evidence="2 9">Belongs to the CN hydrolase family. Apolipoprotein N-acyltransferase subfamily.</text>
</comment>
<evidence type="ECO:0000256" key="9">
    <source>
        <dbReference type="HAMAP-Rule" id="MF_01148"/>
    </source>
</evidence>
<dbReference type="UniPathway" id="UPA00666"/>
<dbReference type="EC" id="2.3.1.269" evidence="9"/>
<feature type="transmembrane region" description="Helical" evidence="9">
    <location>
        <begin position="75"/>
        <end position="94"/>
    </location>
</feature>
<dbReference type="AlphaFoldDB" id="A0A7W8AHJ4"/>
<dbReference type="GO" id="GO:0005886">
    <property type="term" value="C:plasma membrane"/>
    <property type="evidence" value="ECO:0007669"/>
    <property type="project" value="UniProtKB-SubCell"/>
</dbReference>
<organism evidence="11 12">
    <name type="scientific">Pseudochrobactrum saccharolyticum</name>
    <dbReference type="NCBI Taxonomy" id="354352"/>
    <lineage>
        <taxon>Bacteria</taxon>
        <taxon>Pseudomonadati</taxon>
        <taxon>Pseudomonadota</taxon>
        <taxon>Alphaproteobacteria</taxon>
        <taxon>Hyphomicrobiales</taxon>
        <taxon>Brucellaceae</taxon>
        <taxon>Pseudochrobactrum</taxon>
    </lineage>
</organism>
<dbReference type="PANTHER" id="PTHR38686">
    <property type="entry name" value="APOLIPOPROTEIN N-ACYLTRANSFERASE"/>
    <property type="match status" value="1"/>
</dbReference>
<evidence type="ECO:0000256" key="8">
    <source>
        <dbReference type="ARBA" id="ARBA00023315"/>
    </source>
</evidence>
<evidence type="ECO:0000256" key="7">
    <source>
        <dbReference type="ARBA" id="ARBA00023136"/>
    </source>
</evidence>
<dbReference type="RefSeq" id="WP_246176033.1">
    <property type="nucleotide sequence ID" value="NZ_JACHIL010000001.1"/>
</dbReference>
<dbReference type="GO" id="GO:0016410">
    <property type="term" value="F:N-acyltransferase activity"/>
    <property type="evidence" value="ECO:0007669"/>
    <property type="project" value="UniProtKB-UniRule"/>
</dbReference>
<sequence>MSSLYLRLTENLTGWRRALLTILAGASVTLALPPFDFLPAGFIGFPLLVLLIDSSGTTTATGWKRLLPAFRTGWLFGFGYFLAGLWWIGMALLVDAENFAWALPFAILGLPAFLAFFFAFAAAFARIFWGAGLIRILVLAIALGVTEWLRAFILTGFPWNALGYMLMPTPLLMQSVTITGLYGMNILAVVIFAMPALLFGNKRQRYGWRSGLIAASALLIAHTGYGAWRLQQAPALSEQGADAPVIRLVQASIAQDAKWDNQLRRAIFDKHLDLSTRPPANGEPVPDVIIWPETSVPYVLPQVEEALSAIGKALQPNQMLLAGAVRGEGEDLSAYYNSIFAVNAAGQVTATADKVHLVPFGEYLPLEGLLRSVGMQEVVELPGGFTAAPARHALTVSPSLTLLPLICYEAIFPSELGYQGKSVDAIINITNDAWYGNTPGPYQHFRQAQLRAVEQGLPLLRAANNGISAITDSYGRITKHLNLNEVGFIDGRLPPKATGFWRKPAGETQFFTLLFILLVISCGLHAIRTERFG</sequence>
<evidence type="ECO:0000256" key="4">
    <source>
        <dbReference type="ARBA" id="ARBA00022679"/>
    </source>
</evidence>
<dbReference type="InterPro" id="IPR045378">
    <property type="entry name" value="LNT_N"/>
</dbReference>
<feature type="transmembrane region" description="Helical" evidence="9">
    <location>
        <begin position="41"/>
        <end position="63"/>
    </location>
</feature>
<dbReference type="PANTHER" id="PTHR38686:SF1">
    <property type="entry name" value="APOLIPOPROTEIN N-ACYLTRANSFERASE"/>
    <property type="match status" value="1"/>
</dbReference>
<proteinExistence type="inferred from homology"/>
<dbReference type="HAMAP" id="MF_01148">
    <property type="entry name" value="Lnt"/>
    <property type="match status" value="1"/>
</dbReference>
<keyword evidence="8 9" id="KW-0012">Acyltransferase</keyword>
<name>A0A7W8AHJ4_9HYPH</name>
<comment type="pathway">
    <text evidence="9">Protein modification; lipoprotein biosynthesis (N-acyl transfer).</text>
</comment>
<feature type="transmembrane region" description="Helical" evidence="9">
    <location>
        <begin position="100"/>
        <end position="124"/>
    </location>
</feature>
<dbReference type="Gene3D" id="3.60.110.10">
    <property type="entry name" value="Carbon-nitrogen hydrolase"/>
    <property type="match status" value="1"/>
</dbReference>
<dbReference type="CDD" id="cd07571">
    <property type="entry name" value="ALP_N-acyl_transferase"/>
    <property type="match status" value="1"/>
</dbReference>